<name>A0A1P8TE03_9ACTN</name>
<gene>
    <name evidence="1" type="ORF">A7J05_09140</name>
    <name evidence="2" type="ORF">I8755_28450</name>
</gene>
<dbReference type="EMBL" id="CP065959">
    <property type="protein sequence ID" value="QQC91891.1"/>
    <property type="molecule type" value="Genomic_DNA"/>
</dbReference>
<dbReference type="RefSeq" id="WP_076684066.1">
    <property type="nucleotide sequence ID" value="NZ_CP015588.1"/>
</dbReference>
<reference evidence="2 4" key="2">
    <citation type="submission" date="2020-12" db="EMBL/GenBank/DDBJ databases">
        <title>Identification and biosynthesis of polyene macrolides produced by Streptomyces alfalfae Men-myco-93-63.</title>
        <authorList>
            <person name="Liu D."/>
            <person name="Li Y."/>
            <person name="Liu L."/>
            <person name="Han X."/>
            <person name="Shen F."/>
        </authorList>
    </citation>
    <scope>NUCLEOTIDE SEQUENCE [LARGE SCALE GENOMIC DNA]</scope>
    <source>
        <strain evidence="2 4">Men-myco-93-63</strain>
    </source>
</reference>
<dbReference type="Proteomes" id="UP000187191">
    <property type="component" value="Chromosome"/>
</dbReference>
<evidence type="ECO:0000313" key="2">
    <source>
        <dbReference type="EMBL" id="QQC91891.1"/>
    </source>
</evidence>
<keyword evidence="3" id="KW-1185">Reference proteome</keyword>
<dbReference type="EMBL" id="CP015588">
    <property type="protein sequence ID" value="APY85856.1"/>
    <property type="molecule type" value="Genomic_DNA"/>
</dbReference>
<dbReference type="AlphaFoldDB" id="A0A1P8TE03"/>
<accession>A0A1P8TE03</accession>
<dbReference type="Proteomes" id="UP000596130">
    <property type="component" value="Chromosome"/>
</dbReference>
<evidence type="ECO:0000313" key="4">
    <source>
        <dbReference type="Proteomes" id="UP000596130"/>
    </source>
</evidence>
<reference evidence="1 3" key="1">
    <citation type="submission" date="2016-05" db="EMBL/GenBank/DDBJ databases">
        <authorList>
            <person name="Gu J."/>
        </authorList>
    </citation>
    <scope>NUCLEOTIDE SEQUENCE [LARGE SCALE GENOMIC DNA]</scope>
    <source>
        <strain evidence="1 3">ACCC40021</strain>
    </source>
</reference>
<protein>
    <submittedName>
        <fullName evidence="2">Uncharacterized protein</fullName>
    </submittedName>
</protein>
<proteinExistence type="predicted"/>
<dbReference type="KEGG" id="ssia:A7J05_09140"/>
<evidence type="ECO:0000313" key="1">
    <source>
        <dbReference type="EMBL" id="APY85856.1"/>
    </source>
</evidence>
<organism evidence="2 4">
    <name type="scientific">Streptomyces alfalfae</name>
    <dbReference type="NCBI Taxonomy" id="1642299"/>
    <lineage>
        <taxon>Bacteria</taxon>
        <taxon>Bacillati</taxon>
        <taxon>Actinomycetota</taxon>
        <taxon>Actinomycetes</taxon>
        <taxon>Kitasatosporales</taxon>
        <taxon>Streptomycetaceae</taxon>
        <taxon>Streptomyces</taxon>
    </lineage>
</organism>
<sequence>MASFDTGRLCAIVKILDKASSHLRLAARECAVPGAASAAPVATSVPTAPTAKAVTAATSAPAQAAPAASTAPAADQAASAIVALLRVSEHASSGVRRALVHIRNGEAQRARDELATARVEPSGAALVPAGIAQPLPPRVTTALHLMLGITGFFPSETEQVLARAAVPPAARRYAAVH</sequence>
<evidence type="ECO:0000313" key="3">
    <source>
        <dbReference type="Proteomes" id="UP000187191"/>
    </source>
</evidence>